<dbReference type="CDD" id="cd06008">
    <property type="entry name" value="NF-X1-zinc-finger"/>
    <property type="match status" value="4"/>
</dbReference>
<keyword evidence="9" id="KW-0539">Nucleus</keyword>
<evidence type="ECO:0000256" key="5">
    <source>
        <dbReference type="ARBA" id="ARBA00022771"/>
    </source>
</evidence>
<dbReference type="PANTHER" id="PTHR12360:SF12">
    <property type="entry name" value="TRANSCRIPTIONAL REPRESSOR NF-X1"/>
    <property type="match status" value="1"/>
</dbReference>
<evidence type="ECO:0000256" key="10">
    <source>
        <dbReference type="SAM" id="MobiDB-lite"/>
    </source>
</evidence>
<organism evidence="12 13">
    <name type="scientific">Gonapodya prolifera (strain JEL478)</name>
    <name type="common">Monoblepharis prolifera</name>
    <dbReference type="NCBI Taxonomy" id="1344416"/>
    <lineage>
        <taxon>Eukaryota</taxon>
        <taxon>Fungi</taxon>
        <taxon>Fungi incertae sedis</taxon>
        <taxon>Chytridiomycota</taxon>
        <taxon>Chytridiomycota incertae sedis</taxon>
        <taxon>Monoblepharidomycetes</taxon>
        <taxon>Monoblepharidales</taxon>
        <taxon>Gonapodyaceae</taxon>
        <taxon>Gonapodya</taxon>
    </lineage>
</organism>
<dbReference type="STRING" id="1344416.A0A139ATJ1"/>
<evidence type="ECO:0000256" key="2">
    <source>
        <dbReference type="ARBA" id="ARBA00007269"/>
    </source>
</evidence>
<dbReference type="GO" id="GO:0000981">
    <property type="term" value="F:DNA-binding transcription factor activity, RNA polymerase II-specific"/>
    <property type="evidence" value="ECO:0007669"/>
    <property type="project" value="TreeGrafter"/>
</dbReference>
<keyword evidence="3" id="KW-0479">Metal-binding</keyword>
<dbReference type="EMBL" id="KQ965736">
    <property type="protein sequence ID" value="KXS20046.1"/>
    <property type="molecule type" value="Genomic_DNA"/>
</dbReference>
<keyword evidence="6" id="KW-0862">Zinc</keyword>
<gene>
    <name evidence="12" type="ORF">M427DRAFT_108245</name>
</gene>
<feature type="domain" description="NF-X1-type" evidence="11">
    <location>
        <begin position="733"/>
        <end position="751"/>
    </location>
</feature>
<feature type="domain" description="NF-X1-type" evidence="11">
    <location>
        <begin position="835"/>
        <end position="853"/>
    </location>
</feature>
<feature type="compositionally biased region" description="Polar residues" evidence="10">
    <location>
        <begin position="1"/>
        <end position="13"/>
    </location>
</feature>
<dbReference type="SMART" id="SM00438">
    <property type="entry name" value="ZnF_NFX"/>
    <property type="match status" value="9"/>
</dbReference>
<dbReference type="GO" id="GO:0000977">
    <property type="term" value="F:RNA polymerase II transcription regulatory region sequence-specific DNA binding"/>
    <property type="evidence" value="ECO:0007669"/>
    <property type="project" value="TreeGrafter"/>
</dbReference>
<feature type="compositionally biased region" description="Polar residues" evidence="10">
    <location>
        <begin position="1434"/>
        <end position="1445"/>
    </location>
</feature>
<dbReference type="InterPro" id="IPR000967">
    <property type="entry name" value="Znf_NFX1"/>
</dbReference>
<comment type="subcellular location">
    <subcellularLocation>
        <location evidence="1">Nucleus</location>
    </subcellularLocation>
</comment>
<evidence type="ECO:0000256" key="7">
    <source>
        <dbReference type="ARBA" id="ARBA00023015"/>
    </source>
</evidence>
<feature type="region of interest" description="Disordered" evidence="10">
    <location>
        <begin position="76"/>
        <end position="419"/>
    </location>
</feature>
<feature type="compositionally biased region" description="Gly residues" evidence="10">
    <location>
        <begin position="102"/>
        <end position="113"/>
    </location>
</feature>
<sequence length="1452" mass="155218">MGSTFDFNESTLAESRADGYPSASAPRRQQRGRGSAYRGSGTRGGRGAAYASGQNTLYTSDSAITGYATAIYAESRLGASPIPSEPSSSEGGNRRGGRGRGGRGGVPGSTGGRRGGDAGSPHVRYSQGRQHQHDVTSNEHDRTSNRGGGNDGRSQQASKRVPSWRAGPASPPNSVELNSATAPVSHVDQPLVNETSRQQHGYSGRGQRQSNRGGQRPISSKPLDPGATAFVPQGTQSGEIRVDNTYLQRYSGQDDAPQAPVRESAGYQSAPRRSHDARARLEAAAGSMGASQQRVEGDHRNGRGARSGSRGGPVTRTVRSTQDARVSEIAEASREQNGYADNRNNRTRERTDSAEAPSRSVGTAKMVQETKTDITTNNGAQIRHNENGNTHKHEHPAVGNENQQSGHQYSGKTVSSKPDSDDLLSNLVHGLTTLTYDCLICTDRIRHHERTWSCSTCWAVFHLHCTQKWGTKAATVPQNPTIASASAPAGSGPAPATVRCPQCSTAQPYPTEYRCFCGGAVNPKYNSYLTPHSCGEPCLGIRPGGLCPHECVETCHPGPHPPCTKIVEASCFCGKTKFAGRCNDPETLKTGSRQRSCGDICGKTLACGIHQCENLCHHGACEPCTIPFERACYCGNNVRSGLCGSSDDDDTQNGFSCGEPCPFKYSCNVHGCDRTCHGDVHDPAETCPLDPSKVTNCPCGRAKVVILLKGKNRERCVDPIPTCPLQCGKTLKCGHKCLVKCHAGSCPPCANKVKVKCRCKSMEQEMLCGNLELRADGKSYSIEHPKCFKVCKALRSCGKHQCGIKCCPLNTGQAVTDDPEGNHVCKLLCGKSLPCGHPCEERCHKGRCPPCLNAIFTELSCHCGQTVLFPPQPCGTKPPVCRRPCIRRQMCGHDMISHECHQDDVACPPCSVLVERVCGCGRKVLKLPCFRSDRGPISCGLKCEETLECGHSCPIVCHDHGTQVVQALTEIRLHPESATWLCAERCVTPRRTCGHPCGALCHGVGGLECPDTACKHPVTLTCKCGNRTQAGVCSASQANAAAPASEEESLEKTDEKVDGKPGWRQFLQCDSTCAISERNKKLAVALDIDLAARGSTPAVIQKYPPSILEYASKNLAFVRSIEKTFADFIDDASKTSTHVLRNARRSHLEFAEKLAARAYDLSPEVLDVDTSTPSLIVRRKKTSKIPTPLLSDAATPQASGSAVTTTAPRSKSKTTGKGLSAVNALHLVGVAFGIDGRDLEILLEPLFGTSNKISISWVGEDDAVVMMSGRTSKDSMGELEDLLRRIQPAVAEKFLANGWASSVQCVWMNARGEIVGEAKPKVEEKNIPVGSAAGLLAGGPPAPVRTPSPNHNAFDVFNDLGTALGSDPGWKVVSQKKKKREIANQSQSEGDSETEVRETTPLENGAHVPEVLVQDPSVADAAFGDENGGGEGNSTESKVLGTTTVDDWEQLI</sequence>
<evidence type="ECO:0000259" key="11">
    <source>
        <dbReference type="SMART" id="SM00438"/>
    </source>
</evidence>
<dbReference type="OrthoDB" id="6512771at2759"/>
<keyword evidence="13" id="KW-1185">Reference proteome</keyword>
<feature type="compositionally biased region" description="Polar residues" evidence="10">
    <location>
        <begin position="192"/>
        <end position="201"/>
    </location>
</feature>
<feature type="compositionally biased region" description="Low complexity" evidence="10">
    <location>
        <begin position="78"/>
        <end position="91"/>
    </location>
</feature>
<feature type="compositionally biased region" description="Basic and acidic residues" evidence="10">
    <location>
        <begin position="131"/>
        <end position="144"/>
    </location>
</feature>
<evidence type="ECO:0000256" key="8">
    <source>
        <dbReference type="ARBA" id="ARBA00023163"/>
    </source>
</evidence>
<comment type="similarity">
    <text evidence="2">Belongs to the NFX1 family.</text>
</comment>
<evidence type="ECO:0000256" key="1">
    <source>
        <dbReference type="ARBA" id="ARBA00004123"/>
    </source>
</evidence>
<proteinExistence type="inferred from homology"/>
<evidence type="ECO:0000313" key="12">
    <source>
        <dbReference type="EMBL" id="KXS20046.1"/>
    </source>
</evidence>
<feature type="compositionally biased region" description="Polar residues" evidence="10">
    <location>
        <begin position="1194"/>
        <end position="1216"/>
    </location>
</feature>
<accession>A0A139ATJ1</accession>
<protein>
    <recommendedName>
        <fullName evidence="11">NF-X1-type domain-containing protein</fullName>
    </recommendedName>
</protein>
<evidence type="ECO:0000313" key="13">
    <source>
        <dbReference type="Proteomes" id="UP000070544"/>
    </source>
</evidence>
<evidence type="ECO:0000256" key="9">
    <source>
        <dbReference type="ARBA" id="ARBA00023242"/>
    </source>
</evidence>
<keyword evidence="4" id="KW-0677">Repeat</keyword>
<feature type="region of interest" description="Disordered" evidence="10">
    <location>
        <begin position="1373"/>
        <end position="1452"/>
    </location>
</feature>
<dbReference type="PANTHER" id="PTHR12360">
    <property type="entry name" value="NUCLEAR TRANSCRIPTION FACTOR, X-BOX BINDING 1 NFX1"/>
    <property type="match status" value="1"/>
</dbReference>
<dbReference type="GO" id="GO:0000122">
    <property type="term" value="P:negative regulation of transcription by RNA polymerase II"/>
    <property type="evidence" value="ECO:0007669"/>
    <property type="project" value="TreeGrafter"/>
</dbReference>
<dbReference type="OMA" id="CCDNARD"/>
<evidence type="ECO:0000256" key="6">
    <source>
        <dbReference type="ARBA" id="ARBA00022833"/>
    </source>
</evidence>
<dbReference type="InterPro" id="IPR034078">
    <property type="entry name" value="NFX1_fam"/>
</dbReference>
<dbReference type="GO" id="GO:0008270">
    <property type="term" value="F:zinc ion binding"/>
    <property type="evidence" value="ECO:0007669"/>
    <property type="project" value="UniProtKB-KW"/>
</dbReference>
<feature type="domain" description="NF-X1-type" evidence="11">
    <location>
        <begin position="891"/>
        <end position="912"/>
    </location>
</feature>
<feature type="region of interest" description="Disordered" evidence="10">
    <location>
        <begin position="1187"/>
        <end position="1216"/>
    </location>
</feature>
<feature type="domain" description="NF-X1-type" evidence="11">
    <location>
        <begin position="993"/>
        <end position="1016"/>
    </location>
</feature>
<keyword evidence="8" id="KW-0804">Transcription</keyword>
<feature type="compositionally biased region" description="Basic and acidic residues" evidence="10">
    <location>
        <begin position="343"/>
        <end position="353"/>
    </location>
</feature>
<feature type="compositionally biased region" description="Polar residues" evidence="10">
    <location>
        <begin position="172"/>
        <end position="182"/>
    </location>
</feature>
<feature type="domain" description="NF-X1-type" evidence="11">
    <location>
        <begin position="667"/>
        <end position="689"/>
    </location>
</feature>
<dbReference type="Pfam" id="PF01422">
    <property type="entry name" value="zf-NF-X1"/>
    <property type="match status" value="4"/>
</dbReference>
<feature type="region of interest" description="Disordered" evidence="10">
    <location>
        <begin position="1"/>
        <end position="56"/>
    </location>
</feature>
<reference evidence="12 13" key="1">
    <citation type="journal article" date="2015" name="Genome Biol. Evol.">
        <title>Phylogenomic analyses indicate that early fungi evolved digesting cell walls of algal ancestors of land plants.</title>
        <authorList>
            <person name="Chang Y."/>
            <person name="Wang S."/>
            <person name="Sekimoto S."/>
            <person name="Aerts A.L."/>
            <person name="Choi C."/>
            <person name="Clum A."/>
            <person name="LaButti K.M."/>
            <person name="Lindquist E.A."/>
            <person name="Yee Ngan C."/>
            <person name="Ohm R.A."/>
            <person name="Salamov A.A."/>
            <person name="Grigoriev I.V."/>
            <person name="Spatafora J.W."/>
            <person name="Berbee M.L."/>
        </authorList>
    </citation>
    <scope>NUCLEOTIDE SEQUENCE [LARGE SCALE GENOMIC DNA]</scope>
    <source>
        <strain evidence="12 13">JEL478</strain>
    </source>
</reference>
<feature type="domain" description="NF-X1-type" evidence="11">
    <location>
        <begin position="797"/>
        <end position="827"/>
    </location>
</feature>
<evidence type="ECO:0000256" key="3">
    <source>
        <dbReference type="ARBA" id="ARBA00022723"/>
    </source>
</evidence>
<keyword evidence="5" id="KW-0863">Zinc-finger</keyword>
<feature type="compositionally biased region" description="Low complexity" evidence="10">
    <location>
        <begin position="205"/>
        <end position="216"/>
    </location>
</feature>
<dbReference type="GO" id="GO:0005634">
    <property type="term" value="C:nucleus"/>
    <property type="evidence" value="ECO:0007669"/>
    <property type="project" value="UniProtKB-SubCell"/>
</dbReference>
<feature type="domain" description="NF-X1-type" evidence="11">
    <location>
        <begin position="607"/>
        <end position="626"/>
    </location>
</feature>
<keyword evidence="7" id="KW-0805">Transcription regulation</keyword>
<feature type="compositionally biased region" description="Polar residues" evidence="10">
    <location>
        <begin position="400"/>
        <end position="417"/>
    </location>
</feature>
<feature type="domain" description="NF-X1-type" evidence="11">
    <location>
        <begin position="547"/>
        <end position="565"/>
    </location>
</feature>
<feature type="domain" description="NF-X1-type" evidence="11">
    <location>
        <begin position="949"/>
        <end position="984"/>
    </location>
</feature>
<name>A0A139ATJ1_GONPJ</name>
<dbReference type="Proteomes" id="UP000070544">
    <property type="component" value="Unassembled WGS sequence"/>
</dbReference>
<feature type="compositionally biased region" description="Basic and acidic residues" evidence="10">
    <location>
        <begin position="325"/>
        <end position="334"/>
    </location>
</feature>
<evidence type="ECO:0000256" key="4">
    <source>
        <dbReference type="ARBA" id="ARBA00022737"/>
    </source>
</evidence>